<evidence type="ECO:0000256" key="1">
    <source>
        <dbReference type="SAM" id="MobiDB-lite"/>
    </source>
</evidence>
<evidence type="ECO:0000313" key="3">
    <source>
        <dbReference type="EMBL" id="AMJ98159.1"/>
    </source>
</evidence>
<dbReference type="RefSeq" id="WP_061094794.1">
    <property type="nucleotide sequence ID" value="NZ_CP014323.1"/>
</dbReference>
<feature type="compositionally biased region" description="Polar residues" evidence="1">
    <location>
        <begin position="138"/>
        <end position="163"/>
    </location>
</feature>
<evidence type="ECO:0000256" key="2">
    <source>
        <dbReference type="SAM" id="SignalP"/>
    </source>
</evidence>
<keyword evidence="2" id="KW-0732">Signal</keyword>
<evidence type="ECO:0008006" key="5">
    <source>
        <dbReference type="Google" id="ProtNLM"/>
    </source>
</evidence>
<dbReference type="InterPro" id="IPR021241">
    <property type="entry name" value="CsiV"/>
</dbReference>
<evidence type="ECO:0000313" key="4">
    <source>
        <dbReference type="Proteomes" id="UP000063991"/>
    </source>
</evidence>
<accession>A0A126Q138</accession>
<dbReference type="OrthoDB" id="5566524at2"/>
<feature type="chain" id="PRO_5007272510" description="Peptidoglycan-binding protein" evidence="2">
    <location>
        <begin position="28"/>
        <end position="583"/>
    </location>
</feature>
<sequence length="583" mass="64166">MKLSRWCPLVASISAVFLTTISTTANANDNWWFDVEVIAFKRNVALTELEEQFSLADNLSAPRAQADIISDIISPDISYLKQGLAVCGADTSVKWPSNGLLSVPAKDVDFLSLPKDNSAQYGDMSPNSYSEEAGYGYNETSGLTANEPSLTPDEASQAQSETINGDEYGATYSSTDSDYSDSLDYSNEGIITDDVTPAPDAATIASYWTSFFGVKDSSPVTVPVFKYCEETKPWLSAEVTNALNVVVPSDNELISGVSTSESKSKSSALQPVIVWKVNQPDNRLPAPASLPIIIEGHDWPLASKAHLLTSNQQALSSISRQIRSNRELERLFHATWRQPVMFGKNKAFNVRLYGGQNYAQQFDLNGDMRAPKHVDNVNSETDDSAPEFGYGSTAALTVNDAYKNTSSTDENNLSDVSTAFEADKTAAQGTDQFLAVSDIFADLDRRLSNPQAIEYGAFKALDTPMIVEQGEDDAIDASLRTPIWEIDGTIKVFLKYINRVPYLHVDGEMFYRQPVPMSYFSSEDDSSGNAAKPRQATSTAYKLVSVPLAEQRRVISTQLHYFDHPLFGFVVQIRRYNRPDVSE</sequence>
<dbReference type="Pfam" id="PF10972">
    <property type="entry name" value="CsiV"/>
    <property type="match status" value="1"/>
</dbReference>
<dbReference type="Proteomes" id="UP000063991">
    <property type="component" value="Chromosome"/>
</dbReference>
<proteinExistence type="predicted"/>
<dbReference type="AlphaFoldDB" id="A0A126Q138"/>
<gene>
    <name evidence="3" type="ORF">AVL55_08295</name>
</gene>
<reference evidence="3 4" key="1">
    <citation type="submission" date="2015-12" db="EMBL/GenBank/DDBJ databases">
        <authorList>
            <person name="Shamseldin A."/>
            <person name="Moawad H."/>
            <person name="Abd El-Rahim W.M."/>
            <person name="Sadowsky M.J."/>
        </authorList>
    </citation>
    <scope>NUCLEOTIDE SEQUENCE [LARGE SCALE GENOMIC DNA]</scope>
    <source>
        <strain evidence="3 4">D7</strain>
    </source>
</reference>
<dbReference type="EMBL" id="CP014323">
    <property type="protein sequence ID" value="AMJ98159.1"/>
    <property type="molecule type" value="Genomic_DNA"/>
</dbReference>
<feature type="signal peptide" evidence="2">
    <location>
        <begin position="1"/>
        <end position="27"/>
    </location>
</feature>
<protein>
    <recommendedName>
        <fullName evidence="5">Peptidoglycan-binding protein</fullName>
    </recommendedName>
</protein>
<organism evidence="3 4">
    <name type="scientific">Alteromonas macleodii</name>
    <name type="common">Pseudoalteromonas macleodii</name>
    <dbReference type="NCBI Taxonomy" id="28108"/>
    <lineage>
        <taxon>Bacteria</taxon>
        <taxon>Pseudomonadati</taxon>
        <taxon>Pseudomonadota</taxon>
        <taxon>Gammaproteobacteria</taxon>
        <taxon>Alteromonadales</taxon>
        <taxon>Alteromonadaceae</taxon>
        <taxon>Alteromonas/Salinimonas group</taxon>
        <taxon>Alteromonas</taxon>
    </lineage>
</organism>
<feature type="region of interest" description="Disordered" evidence="1">
    <location>
        <begin position="121"/>
        <end position="177"/>
    </location>
</feature>
<name>A0A126Q138_ALTMA</name>
<feature type="compositionally biased region" description="Polar residues" evidence="1">
    <location>
        <begin position="121"/>
        <end position="130"/>
    </location>
</feature>